<protein>
    <submittedName>
        <fullName evidence="2">DUF1835 domain-containing protein</fullName>
    </submittedName>
</protein>
<sequence>MTSKTLHITNGSSLTNYLKDLNFSGDFLTWHEMLCEGPTFEQIDSQEFVETRRSFLNKFYNIDIHEYQFHKELKVFDNVNTYSKIILWFEYDLFCHINLMAAISLLKQKQVYLPLFLVCSGRIKGEKDFKGISELTENQLLDHYEAKIELKDSDIKLAQKIWRIYCNENHNLLKPFITQSSSFKYLNSCLKAHLKRFPDTKSGLCRLEKHILEVVRDSHVTSTHHLTGYILNYQGYYGYGDIQIMRMIHNLSIFFEEIDGELYLNRKGHEALLGQHNFVSEIKNDIDFGGAKRLEYQFNKNQNQLIKTVYNVN</sequence>
<comment type="caution">
    <text evidence="2">The sequence shown here is derived from an EMBL/GenBank/DDBJ whole genome shotgun (WGS) entry which is preliminary data.</text>
</comment>
<accession>A0A4U0ESN6</accession>
<evidence type="ECO:0000313" key="3">
    <source>
        <dbReference type="Proteomes" id="UP000307657"/>
    </source>
</evidence>
<reference evidence="2 3" key="1">
    <citation type="submission" date="2019-04" db="EMBL/GenBank/DDBJ databases">
        <title>Lacinutrix sp. nov., isolated from marine water.</title>
        <authorList>
            <person name="Kim W."/>
        </authorList>
    </citation>
    <scope>NUCLEOTIDE SEQUENCE [LARGE SCALE GENOMIC DNA]</scope>
    <source>
        <strain evidence="2 3">CAU 1491</strain>
    </source>
</reference>
<dbReference type="EMBL" id="SUPL01000007">
    <property type="protein sequence ID" value="TJY33342.1"/>
    <property type="molecule type" value="Genomic_DNA"/>
</dbReference>
<feature type="domain" description="DUF1835" evidence="1">
    <location>
        <begin position="7"/>
        <end position="111"/>
    </location>
</feature>
<dbReference type="Proteomes" id="UP000307657">
    <property type="component" value="Unassembled WGS sequence"/>
</dbReference>
<evidence type="ECO:0000259" key="1">
    <source>
        <dbReference type="Pfam" id="PF08874"/>
    </source>
</evidence>
<dbReference type="Pfam" id="PF08874">
    <property type="entry name" value="DUF1835"/>
    <property type="match status" value="1"/>
</dbReference>
<evidence type="ECO:0000313" key="2">
    <source>
        <dbReference type="EMBL" id="TJY33342.1"/>
    </source>
</evidence>
<dbReference type="AlphaFoldDB" id="A0A4U0ESN6"/>
<dbReference type="OrthoDB" id="127805at2"/>
<dbReference type="InterPro" id="IPR014973">
    <property type="entry name" value="DUF1835"/>
</dbReference>
<proteinExistence type="predicted"/>
<dbReference type="RefSeq" id="WP_136844521.1">
    <property type="nucleotide sequence ID" value="NZ_SUPL01000007.1"/>
</dbReference>
<name>A0A4U0ESN6_9FLAO</name>
<organism evidence="2 3">
    <name type="scientific">Pontimicrobium aquaticum</name>
    <dbReference type="NCBI Taxonomy" id="2565367"/>
    <lineage>
        <taxon>Bacteria</taxon>
        <taxon>Pseudomonadati</taxon>
        <taxon>Bacteroidota</taxon>
        <taxon>Flavobacteriia</taxon>
        <taxon>Flavobacteriales</taxon>
        <taxon>Flavobacteriaceae</taxon>
        <taxon>Pontimicrobium</taxon>
    </lineage>
</organism>
<keyword evidence="3" id="KW-1185">Reference proteome</keyword>
<gene>
    <name evidence="2" type="ORF">E5167_12625</name>
</gene>